<organism evidence="1 2">
    <name type="scientific">Caerostris darwini</name>
    <dbReference type="NCBI Taxonomy" id="1538125"/>
    <lineage>
        <taxon>Eukaryota</taxon>
        <taxon>Metazoa</taxon>
        <taxon>Ecdysozoa</taxon>
        <taxon>Arthropoda</taxon>
        <taxon>Chelicerata</taxon>
        <taxon>Arachnida</taxon>
        <taxon>Araneae</taxon>
        <taxon>Araneomorphae</taxon>
        <taxon>Entelegynae</taxon>
        <taxon>Araneoidea</taxon>
        <taxon>Araneidae</taxon>
        <taxon>Caerostris</taxon>
    </lineage>
</organism>
<evidence type="ECO:0000313" key="1">
    <source>
        <dbReference type="EMBL" id="GIY81863.1"/>
    </source>
</evidence>
<reference evidence="1 2" key="1">
    <citation type="submission" date="2021-06" db="EMBL/GenBank/DDBJ databases">
        <title>Caerostris darwini draft genome.</title>
        <authorList>
            <person name="Kono N."/>
            <person name="Arakawa K."/>
        </authorList>
    </citation>
    <scope>NUCLEOTIDE SEQUENCE [LARGE SCALE GENOMIC DNA]</scope>
</reference>
<dbReference type="AlphaFoldDB" id="A0AAV4WHK9"/>
<gene>
    <name evidence="1" type="ORF">CDAR_43081</name>
</gene>
<accession>A0AAV4WHK9</accession>
<comment type="caution">
    <text evidence="1">The sequence shown here is derived from an EMBL/GenBank/DDBJ whole genome shotgun (WGS) entry which is preliminary data.</text>
</comment>
<dbReference type="EMBL" id="BPLQ01014670">
    <property type="protein sequence ID" value="GIY81863.1"/>
    <property type="molecule type" value="Genomic_DNA"/>
</dbReference>
<name>A0AAV4WHK9_9ARAC</name>
<evidence type="ECO:0000313" key="2">
    <source>
        <dbReference type="Proteomes" id="UP001054837"/>
    </source>
</evidence>
<proteinExistence type="predicted"/>
<dbReference type="Proteomes" id="UP001054837">
    <property type="component" value="Unassembled WGS sequence"/>
</dbReference>
<sequence>MALAGALMNVKHNQSGFWTGDGLSRTNAEMSQSIILLSALLTHQSDKSGECLSKRYAIPYPGGSDADSDSSV</sequence>
<protein>
    <submittedName>
        <fullName evidence="1">Uncharacterized protein</fullName>
    </submittedName>
</protein>
<keyword evidence="2" id="KW-1185">Reference proteome</keyword>